<dbReference type="PANTHER" id="PTHR30572">
    <property type="entry name" value="MEMBRANE COMPONENT OF TRANSPORTER-RELATED"/>
    <property type="match status" value="1"/>
</dbReference>
<evidence type="ECO:0000256" key="7">
    <source>
        <dbReference type="SAM" id="Phobius"/>
    </source>
</evidence>
<keyword evidence="5 7" id="KW-0472">Membrane</keyword>
<dbReference type="InterPro" id="IPR025857">
    <property type="entry name" value="MacB_PCD"/>
</dbReference>
<dbReference type="InterPro" id="IPR003838">
    <property type="entry name" value="ABC3_permease_C"/>
</dbReference>
<evidence type="ECO:0000256" key="5">
    <source>
        <dbReference type="ARBA" id="ARBA00023136"/>
    </source>
</evidence>
<evidence type="ECO:0000259" key="9">
    <source>
        <dbReference type="Pfam" id="PF12704"/>
    </source>
</evidence>
<organism evidence="10 11">
    <name type="scientific">Oleiharenicola lentus</name>
    <dbReference type="NCBI Taxonomy" id="2508720"/>
    <lineage>
        <taxon>Bacteria</taxon>
        <taxon>Pseudomonadati</taxon>
        <taxon>Verrucomicrobiota</taxon>
        <taxon>Opitutia</taxon>
        <taxon>Opitutales</taxon>
        <taxon>Opitutaceae</taxon>
        <taxon>Oleiharenicola</taxon>
    </lineage>
</organism>
<evidence type="ECO:0000256" key="3">
    <source>
        <dbReference type="ARBA" id="ARBA00022692"/>
    </source>
</evidence>
<feature type="domain" description="ABC3 transporter permease C-terminal" evidence="8">
    <location>
        <begin position="678"/>
        <end position="791"/>
    </location>
</feature>
<feature type="transmembrane region" description="Helical" evidence="7">
    <location>
        <begin position="12"/>
        <end position="41"/>
    </location>
</feature>
<evidence type="ECO:0000313" key="10">
    <source>
        <dbReference type="EMBL" id="RXK56957.1"/>
    </source>
</evidence>
<sequence length="798" mass="86238">MRFAFRQLFKSPGYTLIAVITLALGIGLNTSMFSLMNLLILRPLPYPEKDQLVRVFRTTPQNPRNDHSAPSFIDLRRESADFVRLAAYRQWGYTLTQPGRTPVNLSSLRVSADFFDVLGVQPAYGRTFTPEEDQPGNQVIILSHAAWMAHFGGDPGVVGRTFTIDGLSTTLIGVLPENFSNLMLWGPGDAFRPFGLSEQEKANRDDVGVQIIGRRNPDVTPEQLNARLATIYTNLADTRPRDQSEDGINAISLQGSTIPPGTGISTIMLLCLAGFVLLIVCGNLANLQLARAVSRGREFAVRAALGASRAHLLKPLLTESVLLALTGGVLGILVTVWGNEWISKRLSENLPVNFDLSIDWRVLAFAVGLSLLTGLVFGLAPALLSSRVNVGEALKSGGRSATGDRSQHFMRNALIVLQFAAALILLSSAGFFLRGMKLLLTRDPGWTPAGVTHGIISPPAARYTTPAQTLGLYSSLEERLRALPGVENVAIGWMAPIYLFPTTRTFVVEGREPPPPGKEPVALVNAISPSYLDTLRIPQLAGRPFSNSDHHEASRVVMINESMAKALFPGENAVGRRLSSGEGATRVTAEIVGVFRDVGMAGNPSPTATPYQVFLPLAQEPWNYVAVMIRSSQPMTEPLRQAVQALDPNIPVQMLNTADELAKTGIRGMELITKIFFAFSLLGLFLAALGLYGVIMRLVMQRTAEIGVRMALGAQWRDILTLIMGMGFKLALIGAGLGFLGSALMSFGLSALFSGEAGIDLVVLPLTTLLLIIVALVACYLPARRATKIDPITALRAE</sequence>
<feature type="domain" description="MacB-like periplasmic core" evidence="9">
    <location>
        <begin position="15"/>
        <end position="230"/>
    </location>
</feature>
<dbReference type="EMBL" id="SDHX01000001">
    <property type="protein sequence ID" value="RXK56957.1"/>
    <property type="molecule type" value="Genomic_DNA"/>
</dbReference>
<feature type="domain" description="MacB-like periplasmic core" evidence="9">
    <location>
        <begin position="480"/>
        <end position="635"/>
    </location>
</feature>
<feature type="transmembrane region" description="Helical" evidence="7">
    <location>
        <begin position="267"/>
        <end position="287"/>
    </location>
</feature>
<dbReference type="Pfam" id="PF12704">
    <property type="entry name" value="MacB_PCD"/>
    <property type="match status" value="2"/>
</dbReference>
<feature type="transmembrane region" description="Helical" evidence="7">
    <location>
        <begin position="719"/>
        <end position="741"/>
    </location>
</feature>
<dbReference type="NCBIfam" id="TIGR03434">
    <property type="entry name" value="ADOP"/>
    <property type="match status" value="1"/>
</dbReference>
<dbReference type="AlphaFoldDB" id="A0A4Q1CCS1"/>
<feature type="transmembrane region" description="Helical" evidence="7">
    <location>
        <begin position="321"/>
        <end position="342"/>
    </location>
</feature>
<protein>
    <submittedName>
        <fullName evidence="10">ABC transporter permease</fullName>
    </submittedName>
</protein>
<keyword evidence="4 7" id="KW-1133">Transmembrane helix</keyword>
<gene>
    <name evidence="10" type="ORF">ESB00_09145</name>
</gene>
<name>A0A4Q1CCS1_9BACT</name>
<evidence type="ECO:0000259" key="8">
    <source>
        <dbReference type="Pfam" id="PF02687"/>
    </source>
</evidence>
<dbReference type="Pfam" id="PF02687">
    <property type="entry name" value="FtsX"/>
    <property type="match status" value="2"/>
</dbReference>
<feature type="transmembrane region" description="Helical" evidence="7">
    <location>
        <begin position="413"/>
        <end position="433"/>
    </location>
</feature>
<feature type="transmembrane region" description="Helical" evidence="7">
    <location>
        <begin position="761"/>
        <end position="781"/>
    </location>
</feature>
<evidence type="ECO:0000256" key="2">
    <source>
        <dbReference type="ARBA" id="ARBA00022475"/>
    </source>
</evidence>
<comment type="similarity">
    <text evidence="6">Belongs to the ABC-4 integral membrane protein family.</text>
</comment>
<keyword evidence="11" id="KW-1185">Reference proteome</keyword>
<feature type="transmembrane region" description="Helical" evidence="7">
    <location>
        <begin position="675"/>
        <end position="699"/>
    </location>
</feature>
<comment type="subcellular location">
    <subcellularLocation>
        <location evidence="1">Cell membrane</location>
        <topology evidence="1">Multi-pass membrane protein</topology>
    </subcellularLocation>
</comment>
<feature type="domain" description="ABC3 transporter permease C-terminal" evidence="8">
    <location>
        <begin position="272"/>
        <end position="389"/>
    </location>
</feature>
<comment type="caution">
    <text evidence="10">The sequence shown here is derived from an EMBL/GenBank/DDBJ whole genome shotgun (WGS) entry which is preliminary data.</text>
</comment>
<dbReference type="Proteomes" id="UP000290218">
    <property type="component" value="Unassembled WGS sequence"/>
</dbReference>
<dbReference type="InterPro" id="IPR050250">
    <property type="entry name" value="Macrolide_Exporter_MacB"/>
</dbReference>
<dbReference type="OrthoDB" id="182127at2"/>
<dbReference type="InterPro" id="IPR017800">
    <property type="entry name" value="ADOP"/>
</dbReference>
<dbReference type="PANTHER" id="PTHR30572:SF4">
    <property type="entry name" value="ABC TRANSPORTER PERMEASE YTRF"/>
    <property type="match status" value="1"/>
</dbReference>
<dbReference type="GO" id="GO:0005886">
    <property type="term" value="C:plasma membrane"/>
    <property type="evidence" value="ECO:0007669"/>
    <property type="project" value="UniProtKB-SubCell"/>
</dbReference>
<keyword evidence="2" id="KW-1003">Cell membrane</keyword>
<dbReference type="GO" id="GO:0022857">
    <property type="term" value="F:transmembrane transporter activity"/>
    <property type="evidence" value="ECO:0007669"/>
    <property type="project" value="TreeGrafter"/>
</dbReference>
<keyword evidence="3 7" id="KW-0812">Transmembrane</keyword>
<feature type="transmembrane region" description="Helical" evidence="7">
    <location>
        <begin position="362"/>
        <end position="384"/>
    </location>
</feature>
<evidence type="ECO:0000256" key="4">
    <source>
        <dbReference type="ARBA" id="ARBA00022989"/>
    </source>
</evidence>
<proteinExistence type="inferred from homology"/>
<evidence type="ECO:0000256" key="6">
    <source>
        <dbReference type="ARBA" id="ARBA00038076"/>
    </source>
</evidence>
<reference evidence="10 11" key="1">
    <citation type="submission" date="2019-01" db="EMBL/GenBank/DDBJ databases">
        <title>Lacunisphaera sp. strain TWA-58.</title>
        <authorList>
            <person name="Chen W.-M."/>
        </authorList>
    </citation>
    <scope>NUCLEOTIDE SEQUENCE [LARGE SCALE GENOMIC DNA]</scope>
    <source>
        <strain evidence="10 11">TWA-58</strain>
    </source>
</reference>
<evidence type="ECO:0000256" key="1">
    <source>
        <dbReference type="ARBA" id="ARBA00004651"/>
    </source>
</evidence>
<evidence type="ECO:0000313" key="11">
    <source>
        <dbReference type="Proteomes" id="UP000290218"/>
    </source>
</evidence>
<accession>A0A4Q1CCS1</accession>